<dbReference type="AlphaFoldDB" id="A0A1G5FQM3"/>
<evidence type="ECO:0000313" key="2">
    <source>
        <dbReference type="EMBL" id="SCY41539.1"/>
    </source>
</evidence>
<feature type="transmembrane region" description="Helical" evidence="1">
    <location>
        <begin position="149"/>
        <end position="170"/>
    </location>
</feature>
<protein>
    <recommendedName>
        <fullName evidence="4">DUF4199 domain-containing protein</fullName>
    </recommendedName>
</protein>
<dbReference type="InterPro" id="IPR025250">
    <property type="entry name" value="DUF4199"/>
</dbReference>
<feature type="transmembrane region" description="Helical" evidence="1">
    <location>
        <begin position="78"/>
        <end position="99"/>
    </location>
</feature>
<accession>A0A1G5FQM3</accession>
<keyword evidence="1" id="KW-0472">Membrane</keyword>
<proteinExistence type="predicted"/>
<dbReference type="EMBL" id="FMVF01000005">
    <property type="protein sequence ID" value="SCY41539.1"/>
    <property type="molecule type" value="Genomic_DNA"/>
</dbReference>
<organism evidence="2 3">
    <name type="scientific">Flavobacterium caeni</name>
    <dbReference type="NCBI Taxonomy" id="490189"/>
    <lineage>
        <taxon>Bacteria</taxon>
        <taxon>Pseudomonadati</taxon>
        <taxon>Bacteroidota</taxon>
        <taxon>Flavobacteriia</taxon>
        <taxon>Flavobacteriales</taxon>
        <taxon>Flavobacteriaceae</taxon>
        <taxon>Flavobacterium</taxon>
    </lineage>
</organism>
<dbReference type="RefSeq" id="WP_091141550.1">
    <property type="nucleotide sequence ID" value="NZ_FMVF01000005.1"/>
</dbReference>
<sequence length="180" mass="19686">MKKVILNNGLIAGIIVSLWMATSMLAVGCDNMMALGPRGMIIGYTGMLVAFSFIFVAVKNYRDKINGGVVAFGRAFGIGLLISLIASTFYVVTWLVVYYNFMPDFMDKYAAAAIEQAKSTGASAAELKAQATEMEWAKQMYSQPVNVVWMTYLEVFPIGLLVSLITAAILKRNRATIQEA</sequence>
<evidence type="ECO:0000313" key="3">
    <source>
        <dbReference type="Proteomes" id="UP000199354"/>
    </source>
</evidence>
<dbReference type="Pfam" id="PF13858">
    <property type="entry name" value="DUF4199"/>
    <property type="match status" value="1"/>
</dbReference>
<evidence type="ECO:0000256" key="1">
    <source>
        <dbReference type="SAM" id="Phobius"/>
    </source>
</evidence>
<keyword evidence="3" id="KW-1185">Reference proteome</keyword>
<dbReference type="STRING" id="490189.SAMN02927903_01373"/>
<feature type="transmembrane region" description="Helical" evidence="1">
    <location>
        <begin position="39"/>
        <end position="58"/>
    </location>
</feature>
<reference evidence="2 3" key="1">
    <citation type="submission" date="2016-10" db="EMBL/GenBank/DDBJ databases">
        <authorList>
            <person name="de Groot N.N."/>
        </authorList>
    </citation>
    <scope>NUCLEOTIDE SEQUENCE [LARGE SCALE GENOMIC DNA]</scope>
    <source>
        <strain evidence="2 3">CGMCC 1.7031</strain>
    </source>
</reference>
<keyword evidence="1" id="KW-1133">Transmembrane helix</keyword>
<dbReference type="Proteomes" id="UP000199354">
    <property type="component" value="Unassembled WGS sequence"/>
</dbReference>
<dbReference type="PROSITE" id="PS51257">
    <property type="entry name" value="PROKAR_LIPOPROTEIN"/>
    <property type="match status" value="1"/>
</dbReference>
<feature type="transmembrane region" description="Helical" evidence="1">
    <location>
        <begin position="9"/>
        <end position="27"/>
    </location>
</feature>
<name>A0A1G5FQM3_9FLAO</name>
<evidence type="ECO:0008006" key="4">
    <source>
        <dbReference type="Google" id="ProtNLM"/>
    </source>
</evidence>
<keyword evidence="1" id="KW-0812">Transmembrane</keyword>
<gene>
    <name evidence="2" type="ORF">SAMN02927903_01373</name>
</gene>
<dbReference type="OrthoDB" id="6384283at2"/>